<dbReference type="EMBL" id="SIHI01000001">
    <property type="protein sequence ID" value="TWT58809.1"/>
    <property type="molecule type" value="Genomic_DNA"/>
</dbReference>
<evidence type="ECO:0000313" key="3">
    <source>
        <dbReference type="Proteomes" id="UP000317243"/>
    </source>
</evidence>
<protein>
    <recommendedName>
        <fullName evidence="4">Glycosyltransferase RgtA/B/C/D-like domain-containing protein</fullName>
    </recommendedName>
</protein>
<comment type="caution">
    <text evidence="2">The sequence shown here is derived from an EMBL/GenBank/DDBJ whole genome shotgun (WGS) entry which is preliminary data.</text>
</comment>
<evidence type="ECO:0000313" key="2">
    <source>
        <dbReference type="EMBL" id="TWT58809.1"/>
    </source>
</evidence>
<keyword evidence="3" id="KW-1185">Reference proteome</keyword>
<accession>A0A5C5X7Y7</accession>
<gene>
    <name evidence="2" type="ORF">KOR42_21950</name>
</gene>
<dbReference type="OrthoDB" id="224989at2"/>
<sequence length="259" mass="29313">MQKSDFEWGATNYFFGETKVSDGWLLYYVTGLFLKVPVALWVLFVWNLWAGFRDAALRTKQGRLLPIVVPSLAILILASLQPNLNSHIRYVYPLLPGLYLVSALGVDKRFCLTVFCVSAFAISSLSVYPYSLSYFNSLIGGPSNGHKFLIDSNLDWGQDMMAVRDWIAENPDSRPVRIKWRGFLPLETLGIDAELAKAGEDRPGFVILSLHELLRPDSGFQKFQRERPIDRVGYSFNIYHVKSHNSSPNSTAESKINEN</sequence>
<dbReference type="AlphaFoldDB" id="A0A5C5X7Y7"/>
<keyword evidence="1" id="KW-0812">Transmembrane</keyword>
<dbReference type="Proteomes" id="UP000317243">
    <property type="component" value="Unassembled WGS sequence"/>
</dbReference>
<organism evidence="2 3">
    <name type="scientific">Thalassoglobus neptunius</name>
    <dbReference type="NCBI Taxonomy" id="1938619"/>
    <lineage>
        <taxon>Bacteria</taxon>
        <taxon>Pseudomonadati</taxon>
        <taxon>Planctomycetota</taxon>
        <taxon>Planctomycetia</taxon>
        <taxon>Planctomycetales</taxon>
        <taxon>Planctomycetaceae</taxon>
        <taxon>Thalassoglobus</taxon>
    </lineage>
</organism>
<proteinExistence type="predicted"/>
<feature type="transmembrane region" description="Helical" evidence="1">
    <location>
        <begin position="111"/>
        <end position="130"/>
    </location>
</feature>
<feature type="transmembrane region" description="Helical" evidence="1">
    <location>
        <begin position="64"/>
        <end position="84"/>
    </location>
</feature>
<evidence type="ECO:0008006" key="4">
    <source>
        <dbReference type="Google" id="ProtNLM"/>
    </source>
</evidence>
<name>A0A5C5X7Y7_9PLAN</name>
<keyword evidence="1" id="KW-1133">Transmembrane helix</keyword>
<feature type="transmembrane region" description="Helical" evidence="1">
    <location>
        <begin position="25"/>
        <end position="52"/>
    </location>
</feature>
<keyword evidence="1" id="KW-0472">Membrane</keyword>
<dbReference type="RefSeq" id="WP_146509462.1">
    <property type="nucleotide sequence ID" value="NZ_SIHI01000001.1"/>
</dbReference>
<feature type="transmembrane region" description="Helical" evidence="1">
    <location>
        <begin position="90"/>
        <end position="106"/>
    </location>
</feature>
<reference evidence="2 3" key="1">
    <citation type="submission" date="2019-02" db="EMBL/GenBank/DDBJ databases">
        <title>Deep-cultivation of Planctomycetes and their phenomic and genomic characterization uncovers novel biology.</title>
        <authorList>
            <person name="Wiegand S."/>
            <person name="Jogler M."/>
            <person name="Boedeker C."/>
            <person name="Pinto D."/>
            <person name="Vollmers J."/>
            <person name="Rivas-Marin E."/>
            <person name="Kohn T."/>
            <person name="Peeters S.H."/>
            <person name="Heuer A."/>
            <person name="Rast P."/>
            <person name="Oberbeckmann S."/>
            <person name="Bunk B."/>
            <person name="Jeske O."/>
            <person name="Meyerdierks A."/>
            <person name="Storesund J.E."/>
            <person name="Kallscheuer N."/>
            <person name="Luecker S."/>
            <person name="Lage O.M."/>
            <person name="Pohl T."/>
            <person name="Merkel B.J."/>
            <person name="Hornburger P."/>
            <person name="Mueller R.-W."/>
            <person name="Bruemmer F."/>
            <person name="Labrenz M."/>
            <person name="Spormann A.M."/>
            <person name="Op Den Camp H."/>
            <person name="Overmann J."/>
            <person name="Amann R."/>
            <person name="Jetten M.S.M."/>
            <person name="Mascher T."/>
            <person name="Medema M.H."/>
            <person name="Devos D.P."/>
            <person name="Kaster A.-K."/>
            <person name="Ovreas L."/>
            <person name="Rohde M."/>
            <person name="Galperin M.Y."/>
            <person name="Jogler C."/>
        </authorList>
    </citation>
    <scope>NUCLEOTIDE SEQUENCE [LARGE SCALE GENOMIC DNA]</scope>
    <source>
        <strain evidence="2 3">KOR42</strain>
    </source>
</reference>
<evidence type="ECO:0000256" key="1">
    <source>
        <dbReference type="SAM" id="Phobius"/>
    </source>
</evidence>